<dbReference type="EMBL" id="VCLA01000197">
    <property type="protein sequence ID" value="MQT05098.1"/>
    <property type="molecule type" value="Genomic_DNA"/>
</dbReference>
<dbReference type="RefSeq" id="WP_153526334.1">
    <property type="nucleotide sequence ID" value="NZ_JBEPDZ010000002.1"/>
</dbReference>
<dbReference type="Pfam" id="PF19698">
    <property type="entry name" value="DUF6197"/>
    <property type="match status" value="1"/>
</dbReference>
<gene>
    <name evidence="1" type="ORF">FF041_34675</name>
</gene>
<protein>
    <submittedName>
        <fullName evidence="1">Uncharacterized protein</fullName>
    </submittedName>
</protein>
<name>A0A646KSN1_STRJU</name>
<dbReference type="InterPro" id="IPR045677">
    <property type="entry name" value="DUF6197"/>
</dbReference>
<sequence>MPRIYYSPESVVIPGDFAAILEWAACHIEQVGLHQGARLYAGPGRTATLPRWPRGAINVAAGEGRQSARHSYDWSTIHRARDEAYRAFAEHLTARPLDADTPENARRLHRDVMDQWSADPGRTAEHAAQGLRAAAGHADHSLF</sequence>
<comment type="caution">
    <text evidence="1">The sequence shown here is derived from an EMBL/GenBank/DDBJ whole genome shotgun (WGS) entry which is preliminary data.</text>
</comment>
<accession>A0A646KSN1</accession>
<evidence type="ECO:0000313" key="1">
    <source>
        <dbReference type="EMBL" id="MQT05098.1"/>
    </source>
</evidence>
<evidence type="ECO:0000313" key="2">
    <source>
        <dbReference type="Proteomes" id="UP000419138"/>
    </source>
</evidence>
<dbReference type="Proteomes" id="UP000419138">
    <property type="component" value="Unassembled WGS sequence"/>
</dbReference>
<organism evidence="1 2">
    <name type="scientific">Streptomyces jumonjinensis</name>
    <dbReference type="NCBI Taxonomy" id="1945"/>
    <lineage>
        <taxon>Bacteria</taxon>
        <taxon>Bacillati</taxon>
        <taxon>Actinomycetota</taxon>
        <taxon>Actinomycetes</taxon>
        <taxon>Kitasatosporales</taxon>
        <taxon>Streptomycetaceae</taxon>
        <taxon>Streptomyces</taxon>
    </lineage>
</organism>
<proteinExistence type="predicted"/>
<dbReference type="OrthoDB" id="4313368at2"/>
<dbReference type="AlphaFoldDB" id="A0A646KSN1"/>
<reference evidence="1 2" key="1">
    <citation type="submission" date="2019-05" db="EMBL/GenBank/DDBJ databases">
        <title>Comparative genomics and metabolomics analyses of clavulanic acid producing Streptomyces species provides insight into specialized metabolism and evolution of beta-lactam biosynthetic gene clusters.</title>
        <authorList>
            <person name="Moore M.A."/>
            <person name="Cruz-Morales P."/>
            <person name="Barona Gomez F."/>
            <person name="Kapil T."/>
        </authorList>
    </citation>
    <scope>NUCLEOTIDE SEQUENCE [LARGE SCALE GENOMIC DNA]</scope>
    <source>
        <strain evidence="1 2">NRRL 5741</strain>
    </source>
</reference>
<keyword evidence="2" id="KW-1185">Reference proteome</keyword>